<keyword evidence="2" id="KW-1133">Transmembrane helix</keyword>
<feature type="transmembrane region" description="Helical" evidence="2">
    <location>
        <begin position="137"/>
        <end position="158"/>
    </location>
</feature>
<name>A0ABR4LL19_9EURO</name>
<feature type="transmembrane region" description="Helical" evidence="2">
    <location>
        <begin position="26"/>
        <end position="49"/>
    </location>
</feature>
<feature type="domain" description="Rhodopsin" evidence="3">
    <location>
        <begin position="46"/>
        <end position="273"/>
    </location>
</feature>
<keyword evidence="2" id="KW-0472">Membrane</keyword>
<dbReference type="PANTHER" id="PTHR39614">
    <property type="entry name" value="INTEGRAL MEMBRANE PROTEIN"/>
    <property type="match status" value="1"/>
</dbReference>
<sequence length="375" mass="41613">MLASWTMLPSGIKAPLTTDTDEEHSGLVVVITSFYLVLTLASLIARLFSSFRKQIVQADDYFFAVLVILAFGQASLVLAQVHYGWGKRIEFIAASHRDRMLKIGYAADIQSIVTLGLSKIVTCVFYEGLFYQMQRRFIRAILAITVIWTILSVLLLAIRCDRHPWTDISAQCGGLFPRWRAITALDIVTEVSLLVYSALAMSHVKVSLRKKLLVILALGCRIVLVPLAALRLHYTKIQLDSNEPTLLGAYATTATEIYLSLSVVCQITSSLKFIIAVYEDKDGVSYTDGSSRSTRKSKTPTSTDGSFPRTRVYSTGGIDGDRMRLVDSRRVDDPETDGGGARTGLQIFRSVQFRVQDEAIELADRERNEGSGILK</sequence>
<feature type="transmembrane region" description="Helical" evidence="2">
    <location>
        <begin position="103"/>
        <end position="125"/>
    </location>
</feature>
<dbReference type="Pfam" id="PF20684">
    <property type="entry name" value="Fung_rhodopsin"/>
    <property type="match status" value="1"/>
</dbReference>
<keyword evidence="2" id="KW-0812">Transmembrane</keyword>
<comment type="caution">
    <text evidence="4">The sequence shown here is derived from an EMBL/GenBank/DDBJ whole genome shotgun (WGS) entry which is preliminary data.</text>
</comment>
<keyword evidence="5" id="KW-1185">Reference proteome</keyword>
<protein>
    <recommendedName>
        <fullName evidence="3">Rhodopsin domain-containing protein</fullName>
    </recommendedName>
</protein>
<feature type="transmembrane region" description="Helical" evidence="2">
    <location>
        <begin position="61"/>
        <end position="83"/>
    </location>
</feature>
<evidence type="ECO:0000256" key="1">
    <source>
        <dbReference type="SAM" id="MobiDB-lite"/>
    </source>
</evidence>
<dbReference type="Proteomes" id="UP001610432">
    <property type="component" value="Unassembled WGS sequence"/>
</dbReference>
<evidence type="ECO:0000256" key="2">
    <source>
        <dbReference type="SAM" id="Phobius"/>
    </source>
</evidence>
<accession>A0ABR4LL19</accession>
<evidence type="ECO:0000313" key="5">
    <source>
        <dbReference type="Proteomes" id="UP001610432"/>
    </source>
</evidence>
<feature type="transmembrane region" description="Helical" evidence="2">
    <location>
        <begin position="212"/>
        <end position="234"/>
    </location>
</feature>
<organism evidence="4 5">
    <name type="scientific">Aspergillus lucknowensis</name>
    <dbReference type="NCBI Taxonomy" id="176173"/>
    <lineage>
        <taxon>Eukaryota</taxon>
        <taxon>Fungi</taxon>
        <taxon>Dikarya</taxon>
        <taxon>Ascomycota</taxon>
        <taxon>Pezizomycotina</taxon>
        <taxon>Eurotiomycetes</taxon>
        <taxon>Eurotiomycetidae</taxon>
        <taxon>Eurotiales</taxon>
        <taxon>Aspergillaceae</taxon>
        <taxon>Aspergillus</taxon>
        <taxon>Aspergillus subgen. Nidulantes</taxon>
    </lineage>
</organism>
<gene>
    <name evidence="4" type="ORF">BJX67DRAFT_373319</name>
</gene>
<dbReference type="PANTHER" id="PTHR39614:SF2">
    <property type="entry name" value="INTEGRAL MEMBRANE PROTEIN"/>
    <property type="match status" value="1"/>
</dbReference>
<dbReference type="EMBL" id="JBFXLQ010000033">
    <property type="protein sequence ID" value="KAL2865236.1"/>
    <property type="molecule type" value="Genomic_DNA"/>
</dbReference>
<feature type="region of interest" description="Disordered" evidence="1">
    <location>
        <begin position="285"/>
        <end position="311"/>
    </location>
</feature>
<evidence type="ECO:0000259" key="3">
    <source>
        <dbReference type="Pfam" id="PF20684"/>
    </source>
</evidence>
<feature type="transmembrane region" description="Helical" evidence="2">
    <location>
        <begin position="178"/>
        <end position="200"/>
    </location>
</feature>
<evidence type="ECO:0000313" key="4">
    <source>
        <dbReference type="EMBL" id="KAL2865236.1"/>
    </source>
</evidence>
<dbReference type="GeneID" id="98146454"/>
<dbReference type="InterPro" id="IPR049326">
    <property type="entry name" value="Rhodopsin_dom_fungi"/>
</dbReference>
<proteinExistence type="predicted"/>
<reference evidence="4 5" key="1">
    <citation type="submission" date="2024-07" db="EMBL/GenBank/DDBJ databases">
        <title>Section-level genome sequencing and comparative genomics of Aspergillus sections Usti and Cavernicolus.</title>
        <authorList>
            <consortium name="Lawrence Berkeley National Laboratory"/>
            <person name="Nybo J.L."/>
            <person name="Vesth T.C."/>
            <person name="Theobald S."/>
            <person name="Frisvad J.C."/>
            <person name="Larsen T.O."/>
            <person name="Kjaerboelling I."/>
            <person name="Rothschild-Mancinelli K."/>
            <person name="Lyhne E.K."/>
            <person name="Kogle M.E."/>
            <person name="Barry K."/>
            <person name="Clum A."/>
            <person name="Na H."/>
            <person name="Ledsgaard L."/>
            <person name="Lin J."/>
            <person name="Lipzen A."/>
            <person name="Kuo A."/>
            <person name="Riley R."/>
            <person name="Mondo S."/>
            <person name="Labutti K."/>
            <person name="Haridas S."/>
            <person name="Pangalinan J."/>
            <person name="Salamov A.A."/>
            <person name="Simmons B.A."/>
            <person name="Magnuson J.K."/>
            <person name="Chen J."/>
            <person name="Drula E."/>
            <person name="Henrissat B."/>
            <person name="Wiebenga A."/>
            <person name="Lubbers R.J."/>
            <person name="Gomes A.C."/>
            <person name="Macurrencykelacurrency M.R."/>
            <person name="Stajich J."/>
            <person name="Grigoriev I.V."/>
            <person name="Mortensen U.H."/>
            <person name="De Vries R.P."/>
            <person name="Baker S.E."/>
            <person name="Andersen M.R."/>
        </authorList>
    </citation>
    <scope>NUCLEOTIDE SEQUENCE [LARGE SCALE GENOMIC DNA]</scope>
    <source>
        <strain evidence="4 5">CBS 449.75</strain>
    </source>
</reference>
<dbReference type="RefSeq" id="XP_070884215.1">
    <property type="nucleotide sequence ID" value="XM_071031382.1"/>
</dbReference>